<evidence type="ECO:0000259" key="6">
    <source>
        <dbReference type="PROSITE" id="PS50109"/>
    </source>
</evidence>
<keyword evidence="5 7" id="KW-0418">Kinase</keyword>
<accession>B4D693</accession>
<gene>
    <name evidence="7" type="ORF">CfE428DRAFT_4432</name>
</gene>
<dbReference type="PANTHER" id="PTHR43047">
    <property type="entry name" value="TWO-COMPONENT HISTIDINE PROTEIN KINASE"/>
    <property type="match status" value="1"/>
</dbReference>
<dbReference type="GO" id="GO:0005886">
    <property type="term" value="C:plasma membrane"/>
    <property type="evidence" value="ECO:0007669"/>
    <property type="project" value="TreeGrafter"/>
</dbReference>
<evidence type="ECO:0000313" key="7">
    <source>
        <dbReference type="EMBL" id="EDY18002.1"/>
    </source>
</evidence>
<evidence type="ECO:0000256" key="3">
    <source>
        <dbReference type="ARBA" id="ARBA00022553"/>
    </source>
</evidence>
<dbReference type="Pfam" id="PF14361">
    <property type="entry name" value="RsbRD_N"/>
    <property type="match status" value="1"/>
</dbReference>
<dbReference type="GO" id="GO:0009927">
    <property type="term" value="F:histidine phosphotransfer kinase activity"/>
    <property type="evidence" value="ECO:0007669"/>
    <property type="project" value="TreeGrafter"/>
</dbReference>
<dbReference type="GO" id="GO:0000155">
    <property type="term" value="F:phosphorelay sensor kinase activity"/>
    <property type="evidence" value="ECO:0007669"/>
    <property type="project" value="InterPro"/>
</dbReference>
<dbReference type="STRING" id="497964.CfE428DRAFT_4432"/>
<dbReference type="InterPro" id="IPR005467">
    <property type="entry name" value="His_kinase_dom"/>
</dbReference>
<dbReference type="CDD" id="cd00082">
    <property type="entry name" value="HisKA"/>
    <property type="match status" value="1"/>
</dbReference>
<organism evidence="7 8">
    <name type="scientific">Chthoniobacter flavus Ellin428</name>
    <dbReference type="NCBI Taxonomy" id="497964"/>
    <lineage>
        <taxon>Bacteria</taxon>
        <taxon>Pseudomonadati</taxon>
        <taxon>Verrucomicrobiota</taxon>
        <taxon>Spartobacteria</taxon>
        <taxon>Chthoniobacterales</taxon>
        <taxon>Chthoniobacteraceae</taxon>
        <taxon>Chthoniobacter</taxon>
    </lineage>
</organism>
<dbReference type="InParanoid" id="B4D693"/>
<dbReference type="RefSeq" id="WP_006981755.1">
    <property type="nucleotide sequence ID" value="NZ_ABVL01000015.1"/>
</dbReference>
<dbReference type="InterPro" id="IPR036097">
    <property type="entry name" value="HisK_dim/P_sf"/>
</dbReference>
<dbReference type="InterPro" id="IPR003661">
    <property type="entry name" value="HisK_dim/P_dom"/>
</dbReference>
<comment type="caution">
    <text evidence="7">The sequence shown here is derived from an EMBL/GenBank/DDBJ whole genome shotgun (WGS) entry which is preliminary data.</text>
</comment>
<dbReference type="EC" id="2.7.13.3" evidence="2"/>
<dbReference type="EMBL" id="ABVL01000015">
    <property type="protein sequence ID" value="EDY18002.1"/>
    <property type="molecule type" value="Genomic_DNA"/>
</dbReference>
<evidence type="ECO:0000256" key="4">
    <source>
        <dbReference type="ARBA" id="ARBA00022679"/>
    </source>
</evidence>
<evidence type="ECO:0000256" key="2">
    <source>
        <dbReference type="ARBA" id="ARBA00012438"/>
    </source>
</evidence>
<sequence>MCHRLADRLDADRYEIMTEWIHAVREDKRIPAADSLTLSMLQDHFPEMFAELVTALVQAPAAVNTPETQKTGREHGKTRWRNGYRLDEVLRELARVREIVLKRIRAFCQETNSPELREAAEEKSRLFFDTIVAASARQFMQEQQAEVLLRSRQLHHAYEQVQAATEQLRSVAQSRLRLLRGVSHELRNALQAVGLATEALIEGDAVESRQSITADLSVSAGRLQRLLDRLQEFSAILAGETRLKLEPIELSVFLDRLQQDHLAAARNKGLELNCTAAGDLPAVKMDGAKLRQIADILLSNAILYTDHGTVQVRTTRDEPGRWILRVEDTGVGIDEINSRLVFSEFHRRGPFENQGLGLGLVIARHLAHLLDGEITFRSAAGEGSSFQVNLPIDLSSVGPTSAAPEV</sequence>
<dbReference type="InterPro" id="IPR004358">
    <property type="entry name" value="Sig_transdc_His_kin-like_C"/>
</dbReference>
<feature type="domain" description="Histidine kinase" evidence="6">
    <location>
        <begin position="181"/>
        <end position="394"/>
    </location>
</feature>
<name>B4D693_9BACT</name>
<evidence type="ECO:0000256" key="5">
    <source>
        <dbReference type="ARBA" id="ARBA00022777"/>
    </source>
</evidence>
<dbReference type="Pfam" id="PF02518">
    <property type="entry name" value="HATPase_c"/>
    <property type="match status" value="1"/>
</dbReference>
<protein>
    <recommendedName>
        <fullName evidence="2">histidine kinase</fullName>
        <ecNumber evidence="2">2.7.13.3</ecNumber>
    </recommendedName>
</protein>
<dbReference type="SMART" id="SM00388">
    <property type="entry name" value="HisKA"/>
    <property type="match status" value="1"/>
</dbReference>
<keyword evidence="3" id="KW-0597">Phosphoprotein</keyword>
<keyword evidence="8" id="KW-1185">Reference proteome</keyword>
<dbReference type="Gene3D" id="3.30.565.10">
    <property type="entry name" value="Histidine kinase-like ATPase, C-terminal domain"/>
    <property type="match status" value="1"/>
</dbReference>
<comment type="catalytic activity">
    <reaction evidence="1">
        <text>ATP + protein L-histidine = ADP + protein N-phospho-L-histidine.</text>
        <dbReference type="EC" id="2.7.13.3"/>
    </reaction>
</comment>
<dbReference type="Gene3D" id="1.10.287.130">
    <property type="match status" value="1"/>
</dbReference>
<keyword evidence="4" id="KW-0808">Transferase</keyword>
<dbReference type="Pfam" id="PF00512">
    <property type="entry name" value="HisKA"/>
    <property type="match status" value="1"/>
</dbReference>
<dbReference type="PANTHER" id="PTHR43047:SF72">
    <property type="entry name" value="OSMOSENSING HISTIDINE PROTEIN KINASE SLN1"/>
    <property type="match status" value="1"/>
</dbReference>
<evidence type="ECO:0000313" key="8">
    <source>
        <dbReference type="Proteomes" id="UP000005824"/>
    </source>
</evidence>
<dbReference type="InterPro" id="IPR003594">
    <property type="entry name" value="HATPase_dom"/>
</dbReference>
<dbReference type="SUPFAM" id="SSF47384">
    <property type="entry name" value="Homodimeric domain of signal transducing histidine kinase"/>
    <property type="match status" value="1"/>
</dbReference>
<proteinExistence type="predicted"/>
<reference evidence="7 8" key="1">
    <citation type="journal article" date="2011" name="J. Bacteriol.">
        <title>Genome sequence of Chthoniobacter flavus Ellin428, an aerobic heterotrophic soil bacterium.</title>
        <authorList>
            <person name="Kant R."/>
            <person name="van Passel M.W."/>
            <person name="Palva A."/>
            <person name="Lucas S."/>
            <person name="Lapidus A."/>
            <person name="Glavina Del Rio T."/>
            <person name="Dalin E."/>
            <person name="Tice H."/>
            <person name="Bruce D."/>
            <person name="Goodwin L."/>
            <person name="Pitluck S."/>
            <person name="Larimer F.W."/>
            <person name="Land M.L."/>
            <person name="Hauser L."/>
            <person name="Sangwan P."/>
            <person name="de Vos W.M."/>
            <person name="Janssen P.H."/>
            <person name="Smidt H."/>
        </authorList>
    </citation>
    <scope>NUCLEOTIDE SEQUENCE [LARGE SCALE GENOMIC DNA]</scope>
    <source>
        <strain evidence="7 8">Ellin428</strain>
    </source>
</reference>
<evidence type="ECO:0000256" key="1">
    <source>
        <dbReference type="ARBA" id="ARBA00000085"/>
    </source>
</evidence>
<dbReference type="SMART" id="SM00387">
    <property type="entry name" value="HATPase_c"/>
    <property type="match status" value="1"/>
</dbReference>
<dbReference type="eggNOG" id="COG4251">
    <property type="taxonomic scope" value="Bacteria"/>
</dbReference>
<dbReference type="InterPro" id="IPR036890">
    <property type="entry name" value="HATPase_C_sf"/>
</dbReference>
<dbReference type="PROSITE" id="PS50109">
    <property type="entry name" value="HIS_KIN"/>
    <property type="match status" value="1"/>
</dbReference>
<dbReference type="PRINTS" id="PR00344">
    <property type="entry name" value="BCTRLSENSOR"/>
</dbReference>
<dbReference type="InterPro" id="IPR025751">
    <property type="entry name" value="RsbRD_N_dom"/>
</dbReference>
<dbReference type="AlphaFoldDB" id="B4D693"/>
<dbReference type="SUPFAM" id="SSF55874">
    <property type="entry name" value="ATPase domain of HSP90 chaperone/DNA topoisomerase II/histidine kinase"/>
    <property type="match status" value="1"/>
</dbReference>
<dbReference type="Proteomes" id="UP000005824">
    <property type="component" value="Unassembled WGS sequence"/>
</dbReference>